<feature type="compositionally biased region" description="Low complexity" evidence="2">
    <location>
        <begin position="37"/>
        <end position="47"/>
    </location>
</feature>
<feature type="region of interest" description="Disordered" evidence="2">
    <location>
        <begin position="304"/>
        <end position="339"/>
    </location>
</feature>
<gene>
    <name evidence="3" type="ORF">QQS21_006506</name>
</gene>
<sequence length="366" mass="40572">MYSQGFHLTSNEFVAQGESHVHQWELNMNIPDYRISSISPHSASPRSITPPPPPAYCVERPGLIGTEAERSEHDHQLSRQRSYSAMSFHVPRRHPDGFSSTAQEETPPRIPAKSKYRARACTAPEVNAIKERVASALIEVERLQQQIDDVIERQSIYASSRPSTSHSIAHTMPEPMPSIPALPPAAPSFAERLNAETERPQTAPIKTPNSLTSQGKFSYNQHNTAIYQHQGMHEEQPLPPPLPLVLRPPLRKKKSFSRVSKWLSLSQEEQGKNASFDSITNNPKPIKGNSSFYQIVSANGQSGQQSYESFDSLSTCQTDDGESTAPTKWSPGSISNQKRNETALQRTATFGKNDARLGKPPVGFAI</sequence>
<feature type="region of interest" description="Disordered" evidence="2">
    <location>
        <begin position="37"/>
        <end position="56"/>
    </location>
</feature>
<comment type="caution">
    <text evidence="3">The sequence shown here is derived from an EMBL/GenBank/DDBJ whole genome shotgun (WGS) entry which is preliminary data.</text>
</comment>
<protein>
    <submittedName>
        <fullName evidence="3">Uncharacterized protein</fullName>
    </submittedName>
</protein>
<evidence type="ECO:0000256" key="1">
    <source>
        <dbReference type="SAM" id="Coils"/>
    </source>
</evidence>
<feature type="coiled-coil region" evidence="1">
    <location>
        <begin position="126"/>
        <end position="153"/>
    </location>
</feature>
<reference evidence="3" key="1">
    <citation type="submission" date="2023-06" db="EMBL/GenBank/DDBJ databases">
        <title>Conoideocrella luteorostrata (Hypocreales: Clavicipitaceae), a potential biocontrol fungus for elongate hemlock scale in United States Christmas tree production areas.</title>
        <authorList>
            <person name="Barrett H."/>
            <person name="Lovett B."/>
            <person name="Macias A.M."/>
            <person name="Stajich J.E."/>
            <person name="Kasson M.T."/>
        </authorList>
    </citation>
    <scope>NUCLEOTIDE SEQUENCE</scope>
    <source>
        <strain evidence="3">ARSEF 14590</strain>
    </source>
</reference>
<evidence type="ECO:0000256" key="2">
    <source>
        <dbReference type="SAM" id="MobiDB-lite"/>
    </source>
</evidence>
<keyword evidence="4" id="KW-1185">Reference proteome</keyword>
<feature type="region of interest" description="Disordered" evidence="2">
    <location>
        <begin position="92"/>
        <end position="116"/>
    </location>
</feature>
<dbReference type="EMBL" id="JASWJB010000122">
    <property type="protein sequence ID" value="KAK2595911.1"/>
    <property type="molecule type" value="Genomic_DNA"/>
</dbReference>
<accession>A0AAJ0FTB9</accession>
<feature type="compositionally biased region" description="Pro residues" evidence="2">
    <location>
        <begin position="174"/>
        <end position="186"/>
    </location>
</feature>
<organism evidence="3 4">
    <name type="scientific">Conoideocrella luteorostrata</name>
    <dbReference type="NCBI Taxonomy" id="1105319"/>
    <lineage>
        <taxon>Eukaryota</taxon>
        <taxon>Fungi</taxon>
        <taxon>Dikarya</taxon>
        <taxon>Ascomycota</taxon>
        <taxon>Pezizomycotina</taxon>
        <taxon>Sordariomycetes</taxon>
        <taxon>Hypocreomycetidae</taxon>
        <taxon>Hypocreales</taxon>
        <taxon>Clavicipitaceae</taxon>
        <taxon>Conoideocrella</taxon>
    </lineage>
</organism>
<dbReference type="Proteomes" id="UP001251528">
    <property type="component" value="Unassembled WGS sequence"/>
</dbReference>
<evidence type="ECO:0000313" key="4">
    <source>
        <dbReference type="Proteomes" id="UP001251528"/>
    </source>
</evidence>
<feature type="compositionally biased region" description="Polar residues" evidence="2">
    <location>
        <begin position="207"/>
        <end position="216"/>
    </location>
</feature>
<feature type="region of interest" description="Disordered" evidence="2">
    <location>
        <begin position="161"/>
        <end position="216"/>
    </location>
</feature>
<proteinExistence type="predicted"/>
<name>A0AAJ0FTB9_9HYPO</name>
<evidence type="ECO:0000313" key="3">
    <source>
        <dbReference type="EMBL" id="KAK2595911.1"/>
    </source>
</evidence>
<keyword evidence="1" id="KW-0175">Coiled coil</keyword>
<dbReference type="AlphaFoldDB" id="A0AAJ0FTB9"/>